<evidence type="ECO:0000256" key="4">
    <source>
        <dbReference type="PROSITE-ProRule" id="PRU00723"/>
    </source>
</evidence>
<protein>
    <recommendedName>
        <fullName evidence="6">C3H1-type domain-containing protein</fullName>
    </recommendedName>
</protein>
<feature type="compositionally biased region" description="Basic residues" evidence="5">
    <location>
        <begin position="626"/>
        <end position="646"/>
    </location>
</feature>
<organism evidence="7">
    <name type="scientific">Blastocystis hominis</name>
    <dbReference type="NCBI Taxonomy" id="12968"/>
    <lineage>
        <taxon>Eukaryota</taxon>
        <taxon>Sar</taxon>
        <taxon>Stramenopiles</taxon>
        <taxon>Bigyra</taxon>
        <taxon>Opalozoa</taxon>
        <taxon>Opalinata</taxon>
        <taxon>Blastocystidae</taxon>
        <taxon>Blastocystis</taxon>
    </lineage>
</organism>
<evidence type="ECO:0000256" key="1">
    <source>
        <dbReference type="ARBA" id="ARBA00022723"/>
    </source>
</evidence>
<evidence type="ECO:0000256" key="2">
    <source>
        <dbReference type="ARBA" id="ARBA00022771"/>
    </source>
</evidence>
<dbReference type="InterPro" id="IPR036855">
    <property type="entry name" value="Znf_CCCH_sf"/>
</dbReference>
<dbReference type="SUPFAM" id="SSF90229">
    <property type="entry name" value="CCCH zinc finger"/>
    <property type="match status" value="1"/>
</dbReference>
<evidence type="ECO:0000313" key="8">
    <source>
        <dbReference type="Proteomes" id="UP000008312"/>
    </source>
</evidence>
<dbReference type="EMBL" id="FN668658">
    <property type="protein sequence ID" value="CBK23287.2"/>
    <property type="molecule type" value="Genomic_DNA"/>
</dbReference>
<keyword evidence="3 4" id="KW-0862">Zinc</keyword>
<reference evidence="7" key="1">
    <citation type="submission" date="2010-02" db="EMBL/GenBank/DDBJ databases">
        <title>Sequencing and annotation of the Blastocystis hominis genome.</title>
        <authorList>
            <person name="Wincker P."/>
        </authorList>
    </citation>
    <scope>NUCLEOTIDE SEQUENCE</scope>
    <source>
        <strain evidence="7">Singapore isolate B</strain>
    </source>
</reference>
<dbReference type="OrthoDB" id="20729at2759"/>
<dbReference type="PROSITE" id="PS50103">
    <property type="entry name" value="ZF_C3H1"/>
    <property type="match status" value="1"/>
</dbReference>
<keyword evidence="1 4" id="KW-0479">Metal-binding</keyword>
<dbReference type="InterPro" id="IPR000571">
    <property type="entry name" value="Znf_CCCH"/>
</dbReference>
<dbReference type="GeneID" id="24922731"/>
<feature type="zinc finger region" description="C3H1-type" evidence="4">
    <location>
        <begin position="8"/>
        <end position="35"/>
    </location>
</feature>
<dbReference type="Proteomes" id="UP000008312">
    <property type="component" value="Unassembled WGS sequence"/>
</dbReference>
<evidence type="ECO:0000256" key="5">
    <source>
        <dbReference type="SAM" id="MobiDB-lite"/>
    </source>
</evidence>
<dbReference type="SMART" id="SM00356">
    <property type="entry name" value="ZnF_C3H1"/>
    <property type="match status" value="1"/>
</dbReference>
<dbReference type="InParanoid" id="D8M5E8"/>
<feature type="domain" description="C3H1-type" evidence="6">
    <location>
        <begin position="8"/>
        <end position="35"/>
    </location>
</feature>
<sequence>MNPTGGKKKKPIPCRFWLQGSCRYGDDCEYMHSMEVPKATNSSKTQAAASTVKENKSQSLNVVNLDFKISPLLFGNGVVSFNRNHGLLFGAMVPEDFFSESASIFSMTSRTETNFIKYLSRDLQVLLKMPFNHFISHVLCDENFQKTIQTFFLYAPRIYDPKHAYSTIAPIYSLLFHVYYRLVMDSAGQTEFSKAVPAFGGLGKTYWEVVCSKGILNVITFVDWCCLLGVKNQGILNELIDHVESQRAVFHDEIIGFFMEVNGKLEDMATRLLDESESKANRSEYVLFVRDIINSCSTLPIASWMTFPRCCSIRIRSSFSRPYIVDYFDLLCEKLIFCYGDPSLTPTLPSISDSSLQSVFFGYLRENLSDSDSLDSAFIHSRVYNRLSRLPGWDETQRAYYMELLSPKSESTFEETLSRLKIRKERSKVQKRELSNQQLAIDCLSEMFPAYGKAFIEAICQHFHLQDCEESDWEPRLQHVTELILSNQLPRELQYLNSSAKTNQVRDANDPLERQRVLDSLFTERELKKMQRLEEKEQNQNNEDNPNLDQELKRKILSRYEAMMYEDEGVDEDYVAAVYNPNEETVEVDDDETNAMKRPASPMERRNRRIGETRRGKWRIRVEGRKARHRRRRKRQLAGRKKEKRW</sequence>
<feature type="region of interest" description="Disordered" evidence="5">
    <location>
        <begin position="617"/>
        <end position="646"/>
    </location>
</feature>
<dbReference type="Gene3D" id="4.10.1000.10">
    <property type="entry name" value="Zinc finger, CCCH-type"/>
    <property type="match status" value="1"/>
</dbReference>
<keyword evidence="2 4" id="KW-0863">Zinc-finger</keyword>
<keyword evidence="8" id="KW-1185">Reference proteome</keyword>
<name>D8M5E8_BLAHO</name>
<evidence type="ECO:0000259" key="6">
    <source>
        <dbReference type="PROSITE" id="PS50103"/>
    </source>
</evidence>
<dbReference type="Pfam" id="PF00642">
    <property type="entry name" value="zf-CCCH"/>
    <property type="match status" value="1"/>
</dbReference>
<gene>
    <name evidence="7" type="ORF">GSBLH_T00006607001</name>
</gene>
<evidence type="ECO:0000313" key="7">
    <source>
        <dbReference type="EMBL" id="CBK23287.2"/>
    </source>
</evidence>
<evidence type="ECO:0000256" key="3">
    <source>
        <dbReference type="ARBA" id="ARBA00022833"/>
    </source>
</evidence>
<proteinExistence type="predicted"/>
<dbReference type="RefSeq" id="XP_012897335.1">
    <property type="nucleotide sequence ID" value="XM_013041881.1"/>
</dbReference>
<dbReference type="GO" id="GO:0008270">
    <property type="term" value="F:zinc ion binding"/>
    <property type="evidence" value="ECO:0007669"/>
    <property type="project" value="UniProtKB-KW"/>
</dbReference>
<dbReference type="AlphaFoldDB" id="D8M5E8"/>
<accession>D8M5E8</accession>